<dbReference type="AlphaFoldDB" id="A0A7V7PT56"/>
<proteinExistence type="predicted"/>
<dbReference type="Proteomes" id="UP000432089">
    <property type="component" value="Unassembled WGS sequence"/>
</dbReference>
<protein>
    <submittedName>
        <fullName evidence="2">DUF1236 domain-containing protein</fullName>
    </submittedName>
</protein>
<evidence type="ECO:0000256" key="1">
    <source>
        <dbReference type="SAM" id="SignalP"/>
    </source>
</evidence>
<feature type="signal peptide" evidence="1">
    <location>
        <begin position="1"/>
        <end position="24"/>
    </location>
</feature>
<comment type="caution">
    <text evidence="2">The sequence shown here is derived from an EMBL/GenBank/DDBJ whole genome shotgun (WGS) entry which is preliminary data.</text>
</comment>
<name>A0A7V7PT56_9HYPH</name>
<gene>
    <name evidence="2" type="ORF">F6X38_01935</name>
</gene>
<dbReference type="RefSeq" id="WP_150967836.1">
    <property type="nucleotide sequence ID" value="NZ_VZDO01000001.1"/>
</dbReference>
<dbReference type="InterPro" id="IPR009642">
    <property type="entry name" value="DUF1236"/>
</dbReference>
<accession>A0A7V7PT56</accession>
<evidence type="ECO:0000313" key="2">
    <source>
        <dbReference type="EMBL" id="KAB0682864.1"/>
    </source>
</evidence>
<reference evidence="2 3" key="1">
    <citation type="submission" date="2019-09" db="EMBL/GenBank/DDBJ databases">
        <title>YIM 132180 draft genome.</title>
        <authorList>
            <person name="Zhang K."/>
        </authorList>
    </citation>
    <scope>NUCLEOTIDE SEQUENCE [LARGE SCALE GENOMIC DNA]</scope>
    <source>
        <strain evidence="2 3">YIM 132180</strain>
    </source>
</reference>
<dbReference type="Pfam" id="PF06823">
    <property type="entry name" value="DUF1236"/>
    <property type="match status" value="1"/>
</dbReference>
<keyword evidence="1" id="KW-0732">Signal</keyword>
<dbReference type="EMBL" id="VZDO01000001">
    <property type="protein sequence ID" value="KAB0682864.1"/>
    <property type="molecule type" value="Genomic_DNA"/>
</dbReference>
<keyword evidence="3" id="KW-1185">Reference proteome</keyword>
<sequence length="101" mass="10694">MKAKLLRSLVLLAALALPAARAGAQAPAKAAQPARVNVYQYAVDNPVENATLKIAPSLGASVPVGVQLTPCADEKTYSYFYYNGLPVIVEQSTRSVVRIGH</sequence>
<organism evidence="2 3">
    <name type="scientific">Plantimonas leprariae</name>
    <dbReference type="NCBI Taxonomy" id="2615207"/>
    <lineage>
        <taxon>Bacteria</taxon>
        <taxon>Pseudomonadati</taxon>
        <taxon>Pseudomonadota</taxon>
        <taxon>Alphaproteobacteria</taxon>
        <taxon>Hyphomicrobiales</taxon>
        <taxon>Aurantimonadaceae</taxon>
        <taxon>Plantimonas</taxon>
    </lineage>
</organism>
<feature type="chain" id="PRO_5031495243" evidence="1">
    <location>
        <begin position="25"/>
        <end position="101"/>
    </location>
</feature>
<evidence type="ECO:0000313" key="3">
    <source>
        <dbReference type="Proteomes" id="UP000432089"/>
    </source>
</evidence>